<dbReference type="InterPro" id="IPR028098">
    <property type="entry name" value="Glyco_trans_4-like_N"/>
</dbReference>
<dbReference type="EMBL" id="JAMQBK010000133">
    <property type="protein sequence ID" value="MCM2375146.1"/>
    <property type="molecule type" value="Genomic_DNA"/>
</dbReference>
<feature type="domain" description="Glycosyl transferase family 1" evidence="1">
    <location>
        <begin position="208"/>
        <end position="365"/>
    </location>
</feature>
<evidence type="ECO:0000313" key="3">
    <source>
        <dbReference type="EMBL" id="MCM2375146.1"/>
    </source>
</evidence>
<dbReference type="RefSeq" id="WP_250933685.1">
    <property type="nucleotide sequence ID" value="NZ_JAMQBK010000133.1"/>
</dbReference>
<sequence>MKALMCHLYYKYPGGEDVVYEDECWLLQEYGHEVVRYEAQNSQIDTMGKIDLARKSFWNPETYRDIRELIQRESPDVVHCANTFPLFSPSLYQAAKDEGVPTVQTLHNFRLACVGGTLLRNGEVCHKCLGKAMPLSGIIHRCYQGSLTASTVSALMHSYHRRRGTWSRLIDQYILLTPHSKEIFTAAGLPPERMTVKPNFVRPDPGFHDSRSKKNYAVFVGRLSKEKGLDVLMDAWSELSEFPDLELLIVGEGPLRGLVESAAQRDPRIRLAGQLPRDQTMQCIGAAKFLVFPSVWYETFGRTIIEAQACGTPVIASNMGAMATLIQHDQTGLLFEPGNAMQLAERCRNLLADEQLQKRLSVEGRAHYEREFSAETNLLQLLNVYNKAGVNLADPSESNVGVSSEKLPS</sequence>
<dbReference type="EC" id="2.4.-.-" evidence="3"/>
<gene>
    <name evidence="3" type="ORF">NB063_31370</name>
</gene>
<feature type="domain" description="Glycosyltransferase subfamily 4-like N-terminal" evidence="2">
    <location>
        <begin position="52"/>
        <end position="204"/>
    </location>
</feature>
<accession>A0ABT0UGM5</accession>
<evidence type="ECO:0000259" key="2">
    <source>
        <dbReference type="Pfam" id="PF13439"/>
    </source>
</evidence>
<organism evidence="3 4">
    <name type="scientific">Aporhodopirellula aestuarii</name>
    <dbReference type="NCBI Taxonomy" id="2950107"/>
    <lineage>
        <taxon>Bacteria</taxon>
        <taxon>Pseudomonadati</taxon>
        <taxon>Planctomycetota</taxon>
        <taxon>Planctomycetia</taxon>
        <taxon>Pirellulales</taxon>
        <taxon>Pirellulaceae</taxon>
        <taxon>Aporhodopirellula</taxon>
    </lineage>
</organism>
<comment type="caution">
    <text evidence="3">The sequence shown here is derived from an EMBL/GenBank/DDBJ whole genome shotgun (WGS) entry which is preliminary data.</text>
</comment>
<dbReference type="Gene3D" id="3.40.50.2000">
    <property type="entry name" value="Glycogen Phosphorylase B"/>
    <property type="match status" value="2"/>
</dbReference>
<dbReference type="PANTHER" id="PTHR45947">
    <property type="entry name" value="SULFOQUINOVOSYL TRANSFERASE SQD2"/>
    <property type="match status" value="1"/>
</dbReference>
<reference evidence="3 4" key="1">
    <citation type="journal article" date="2022" name="Syst. Appl. Microbiol.">
        <title>Rhodopirellula aestuarii sp. nov., a novel member of the genus Rhodopirellula isolated from brackish sediments collected in the Tagus River estuary, Portugal.</title>
        <authorList>
            <person name="Vitorino I.R."/>
            <person name="Klimek D."/>
            <person name="Calusinska M."/>
            <person name="Lobo-da-Cunha A."/>
            <person name="Vasconcelos V."/>
            <person name="Lage O.M."/>
        </authorList>
    </citation>
    <scope>NUCLEOTIDE SEQUENCE [LARGE SCALE GENOMIC DNA]</scope>
    <source>
        <strain evidence="3 4">ICT_H3.1</strain>
    </source>
</reference>
<dbReference type="InterPro" id="IPR050194">
    <property type="entry name" value="Glycosyltransferase_grp1"/>
</dbReference>
<dbReference type="PANTHER" id="PTHR45947:SF13">
    <property type="entry name" value="TRANSFERASE"/>
    <property type="match status" value="1"/>
</dbReference>
<dbReference type="Pfam" id="PF00534">
    <property type="entry name" value="Glycos_transf_1"/>
    <property type="match status" value="1"/>
</dbReference>
<evidence type="ECO:0000313" key="4">
    <source>
        <dbReference type="Proteomes" id="UP001202961"/>
    </source>
</evidence>
<name>A0ABT0UGM5_9BACT</name>
<protein>
    <submittedName>
        <fullName evidence="3">Glycosyltransferase</fullName>
        <ecNumber evidence="3">2.4.-.-</ecNumber>
    </submittedName>
</protein>
<keyword evidence="3" id="KW-0808">Transferase</keyword>
<proteinExistence type="predicted"/>
<keyword evidence="4" id="KW-1185">Reference proteome</keyword>
<dbReference type="Pfam" id="PF13439">
    <property type="entry name" value="Glyco_transf_4"/>
    <property type="match status" value="1"/>
</dbReference>
<dbReference type="Proteomes" id="UP001202961">
    <property type="component" value="Unassembled WGS sequence"/>
</dbReference>
<keyword evidence="3" id="KW-0328">Glycosyltransferase</keyword>
<evidence type="ECO:0000259" key="1">
    <source>
        <dbReference type="Pfam" id="PF00534"/>
    </source>
</evidence>
<dbReference type="SUPFAM" id="SSF53756">
    <property type="entry name" value="UDP-Glycosyltransferase/glycogen phosphorylase"/>
    <property type="match status" value="1"/>
</dbReference>
<dbReference type="GO" id="GO:0016757">
    <property type="term" value="F:glycosyltransferase activity"/>
    <property type="evidence" value="ECO:0007669"/>
    <property type="project" value="UniProtKB-KW"/>
</dbReference>
<dbReference type="InterPro" id="IPR001296">
    <property type="entry name" value="Glyco_trans_1"/>
</dbReference>